<dbReference type="SUPFAM" id="SSF51126">
    <property type="entry name" value="Pectin lyase-like"/>
    <property type="match status" value="1"/>
</dbReference>
<dbReference type="InterPro" id="IPR012334">
    <property type="entry name" value="Pectin_lyas_fold"/>
</dbReference>
<evidence type="ECO:0000256" key="1">
    <source>
        <dbReference type="ARBA" id="ARBA00008834"/>
    </source>
</evidence>
<dbReference type="PANTHER" id="PTHR31339">
    <property type="entry name" value="PECTIN LYASE-RELATED"/>
    <property type="match status" value="1"/>
</dbReference>
<evidence type="ECO:0000256" key="2">
    <source>
        <dbReference type="ARBA" id="ARBA00022801"/>
    </source>
</evidence>
<dbReference type="InterPro" id="IPR011050">
    <property type="entry name" value="Pectin_lyase_fold/virulence"/>
</dbReference>
<dbReference type="GO" id="GO:0004650">
    <property type="term" value="F:polygalacturonase activity"/>
    <property type="evidence" value="ECO:0007669"/>
    <property type="project" value="InterPro"/>
</dbReference>
<dbReference type="Pfam" id="PF00295">
    <property type="entry name" value="Glyco_hydro_28"/>
    <property type="match status" value="1"/>
</dbReference>
<dbReference type="OrthoDB" id="187139at2759"/>
<dbReference type="InterPro" id="IPR051801">
    <property type="entry name" value="GH28_Enzymes"/>
</dbReference>
<protein>
    <submittedName>
        <fullName evidence="6">Probable polygalacturonase At3g15720 isoform X1</fullName>
    </submittedName>
</protein>
<accession>A0A8S0R623</accession>
<dbReference type="GO" id="GO:0005975">
    <property type="term" value="P:carbohydrate metabolic process"/>
    <property type="evidence" value="ECO:0007669"/>
    <property type="project" value="InterPro"/>
</dbReference>
<dbReference type="Proteomes" id="UP000594638">
    <property type="component" value="Unassembled WGS sequence"/>
</dbReference>
<sequence>MVFKIYIQLLLQIVLTTLQSHSATSRLSILRSDHQNLRLSFSVVDFGATGSGNHYDTIPIQSAIDACAAASTLHGSRCHVTFPPGKYLTATLHLKSRVFLNIQKNATILGGSRLEDYPEKQEKWYVVVAENAVDVGITGGGEINGQGWKFVERFDERKNVMVSWNKTGACLGDECRPRLVGFIGCRNVEIWDVKLHEPAYWCLHIVRCENTSIHDISIYGDFNTPNNDGMDIDDSNNTLITRCKIDTGDDAICPKTYTSPLYNLTATNCWIRTKSSAIKLGSASWYSFKGLVFDNITIVESHRGLGLQIRDGGNVSDIIFSNMNISTRYYDPLWWGRAEPIYVTTCPRDDSSKAGFISNLQFVNITATSENGIFLSGSKVGVLSNLKFVNVNLTYTRWTNYADGLIDYRPGCQGLVNHSTAGFMMEHIDGLDIENVKMIWSEERTGQWNNPLEFRPSTVNNISLLNFYSGLYKRGLRLDRDLKDVQLAE</sequence>
<gene>
    <name evidence="6" type="ORF">OLEA9_A003196</name>
</gene>
<comment type="similarity">
    <text evidence="1 4">Belongs to the glycosyl hydrolase 28 family.</text>
</comment>
<dbReference type="EMBL" id="CACTIH010002173">
    <property type="protein sequence ID" value="CAA2974432.1"/>
    <property type="molecule type" value="Genomic_DNA"/>
</dbReference>
<dbReference type="Gene3D" id="2.160.20.10">
    <property type="entry name" value="Single-stranded right-handed beta-helix, Pectin lyase-like"/>
    <property type="match status" value="1"/>
</dbReference>
<evidence type="ECO:0000313" key="6">
    <source>
        <dbReference type="EMBL" id="CAA2974432.1"/>
    </source>
</evidence>
<name>A0A8S0R623_OLEEU</name>
<keyword evidence="5" id="KW-0732">Signal</keyword>
<feature type="chain" id="PRO_5035745431" evidence="5">
    <location>
        <begin position="26"/>
        <end position="489"/>
    </location>
</feature>
<keyword evidence="3 4" id="KW-0326">Glycosidase</keyword>
<evidence type="ECO:0000256" key="3">
    <source>
        <dbReference type="ARBA" id="ARBA00023295"/>
    </source>
</evidence>
<keyword evidence="7" id="KW-1185">Reference proteome</keyword>
<evidence type="ECO:0000256" key="5">
    <source>
        <dbReference type="SAM" id="SignalP"/>
    </source>
</evidence>
<comment type="caution">
    <text evidence="6">The sequence shown here is derived from an EMBL/GenBank/DDBJ whole genome shotgun (WGS) entry which is preliminary data.</text>
</comment>
<keyword evidence="2 4" id="KW-0378">Hydrolase</keyword>
<dbReference type="InterPro" id="IPR000743">
    <property type="entry name" value="Glyco_hydro_28"/>
</dbReference>
<dbReference type="PANTHER" id="PTHR31339:SF0">
    <property type="entry name" value="PECTIN LYASE-LIKE SUPERFAMILY PROTEIN"/>
    <property type="match status" value="1"/>
</dbReference>
<evidence type="ECO:0000256" key="4">
    <source>
        <dbReference type="RuleBase" id="RU361169"/>
    </source>
</evidence>
<dbReference type="AlphaFoldDB" id="A0A8S0R623"/>
<feature type="signal peptide" evidence="5">
    <location>
        <begin position="1"/>
        <end position="25"/>
    </location>
</feature>
<evidence type="ECO:0000313" key="7">
    <source>
        <dbReference type="Proteomes" id="UP000594638"/>
    </source>
</evidence>
<dbReference type="Gramene" id="OE9A003196T1">
    <property type="protein sequence ID" value="OE9A003196C1"/>
    <property type="gene ID" value="OE9A003196"/>
</dbReference>
<organism evidence="6 7">
    <name type="scientific">Olea europaea subsp. europaea</name>
    <dbReference type="NCBI Taxonomy" id="158383"/>
    <lineage>
        <taxon>Eukaryota</taxon>
        <taxon>Viridiplantae</taxon>
        <taxon>Streptophyta</taxon>
        <taxon>Embryophyta</taxon>
        <taxon>Tracheophyta</taxon>
        <taxon>Spermatophyta</taxon>
        <taxon>Magnoliopsida</taxon>
        <taxon>eudicotyledons</taxon>
        <taxon>Gunneridae</taxon>
        <taxon>Pentapetalae</taxon>
        <taxon>asterids</taxon>
        <taxon>lamiids</taxon>
        <taxon>Lamiales</taxon>
        <taxon>Oleaceae</taxon>
        <taxon>Oleeae</taxon>
        <taxon>Olea</taxon>
    </lineage>
</organism>
<proteinExistence type="inferred from homology"/>
<reference evidence="6 7" key="1">
    <citation type="submission" date="2019-12" db="EMBL/GenBank/DDBJ databases">
        <authorList>
            <person name="Alioto T."/>
            <person name="Alioto T."/>
            <person name="Gomez Garrido J."/>
        </authorList>
    </citation>
    <scope>NUCLEOTIDE SEQUENCE [LARGE SCALE GENOMIC DNA]</scope>
</reference>